<comment type="caution">
    <text evidence="3">The sequence shown here is derived from an EMBL/GenBank/DDBJ whole genome shotgun (WGS) entry which is preliminary data.</text>
</comment>
<feature type="transmembrane region" description="Helical" evidence="2">
    <location>
        <begin position="28"/>
        <end position="45"/>
    </location>
</feature>
<evidence type="ECO:0000313" key="3">
    <source>
        <dbReference type="EMBL" id="PXZ39636.1"/>
    </source>
</evidence>
<dbReference type="EMBL" id="QJPJ01000005">
    <property type="protein sequence ID" value="PXZ39636.1"/>
    <property type="molecule type" value="Genomic_DNA"/>
</dbReference>
<protein>
    <submittedName>
        <fullName evidence="3">Uncharacterized protein</fullName>
    </submittedName>
</protein>
<sequence>MSRKKSLNRYDKNYRGHTSPSDFPWSEFIIHVLYFFCALLIPGLVCLSCFIVNNILEGVITFFIFMHALTHADDELKANSILKSLGYLFLVLLIVYLTN</sequence>
<name>A0AAE5TJ63_AVIPA</name>
<feature type="region of interest" description="Disordered" evidence="1">
    <location>
        <begin position="1"/>
        <end position="20"/>
    </location>
</feature>
<proteinExistence type="predicted"/>
<keyword evidence="2" id="KW-1133">Transmembrane helix</keyword>
<dbReference type="AlphaFoldDB" id="A0AAE5TJ63"/>
<dbReference type="RefSeq" id="WP_110478391.1">
    <property type="nucleotide sequence ID" value="NZ_CP113786.1"/>
</dbReference>
<reference evidence="3 4" key="1">
    <citation type="submission" date="2018-06" db="EMBL/GenBank/DDBJ databases">
        <authorList>
            <person name="Teymurazov M."/>
            <person name="Kislichkina A."/>
            <person name="Abaymova A."/>
            <person name="Mukhina T."/>
            <person name="Mayskaya N."/>
            <person name="Svetoch E."/>
            <person name="Bogun A."/>
        </authorList>
    </citation>
    <scope>NUCLEOTIDE SEQUENCE [LARGE SCALE GENOMIC DNA]</scope>
    <source>
        <strain evidence="3 4">SCPM-O-B-8406</strain>
    </source>
</reference>
<gene>
    <name evidence="3" type="ORF">DM482_04840</name>
</gene>
<accession>A0AAE5TJ63</accession>
<keyword evidence="2" id="KW-0472">Membrane</keyword>
<dbReference type="Proteomes" id="UP000247594">
    <property type="component" value="Unassembled WGS sequence"/>
</dbReference>
<feature type="transmembrane region" description="Helical" evidence="2">
    <location>
        <begin position="81"/>
        <end position="98"/>
    </location>
</feature>
<keyword evidence="2" id="KW-0812">Transmembrane</keyword>
<evidence type="ECO:0000256" key="2">
    <source>
        <dbReference type="SAM" id="Phobius"/>
    </source>
</evidence>
<organism evidence="3 4">
    <name type="scientific">Avibacterium paragallinarum</name>
    <name type="common">Haemophilus gallinarum</name>
    <dbReference type="NCBI Taxonomy" id="728"/>
    <lineage>
        <taxon>Bacteria</taxon>
        <taxon>Pseudomonadati</taxon>
        <taxon>Pseudomonadota</taxon>
        <taxon>Gammaproteobacteria</taxon>
        <taxon>Pasteurellales</taxon>
        <taxon>Pasteurellaceae</taxon>
        <taxon>Avibacterium</taxon>
    </lineage>
</organism>
<evidence type="ECO:0000256" key="1">
    <source>
        <dbReference type="SAM" id="MobiDB-lite"/>
    </source>
</evidence>
<evidence type="ECO:0000313" key="4">
    <source>
        <dbReference type="Proteomes" id="UP000247594"/>
    </source>
</evidence>